<dbReference type="EMBL" id="LT576035">
    <property type="protein sequence ID" value="SBN39419.1"/>
    <property type="molecule type" value="Genomic_DNA"/>
</dbReference>
<feature type="transmembrane region" description="Helical" evidence="8">
    <location>
        <begin position="12"/>
        <end position="31"/>
    </location>
</feature>
<evidence type="ECO:0000256" key="5">
    <source>
        <dbReference type="ARBA" id="ARBA00022989"/>
    </source>
</evidence>
<proteinExistence type="predicted"/>
<dbReference type="Gene3D" id="1.20.1250.20">
    <property type="entry name" value="MFS general substrate transporter like domains"/>
    <property type="match status" value="1"/>
</dbReference>
<dbReference type="InterPro" id="IPR036259">
    <property type="entry name" value="MFS_trans_sf"/>
</dbReference>
<feature type="transmembrane region" description="Helical" evidence="8">
    <location>
        <begin position="43"/>
        <end position="68"/>
    </location>
</feature>
<evidence type="ECO:0000259" key="9">
    <source>
        <dbReference type="PROSITE" id="PS50850"/>
    </source>
</evidence>
<comment type="subcellular location">
    <subcellularLocation>
        <location evidence="1">Cell membrane</location>
        <topology evidence="1">Multi-pass membrane protein</topology>
    </subcellularLocation>
</comment>
<organism evidence="10">
    <name type="scientific">Propionibacterium freudenreichii</name>
    <dbReference type="NCBI Taxonomy" id="1744"/>
    <lineage>
        <taxon>Bacteria</taxon>
        <taxon>Bacillati</taxon>
        <taxon>Actinomycetota</taxon>
        <taxon>Actinomycetes</taxon>
        <taxon>Propionibacteriales</taxon>
        <taxon>Propionibacteriaceae</taxon>
        <taxon>Propionibacterium</taxon>
    </lineage>
</organism>
<evidence type="ECO:0000256" key="7">
    <source>
        <dbReference type="SAM" id="MobiDB-lite"/>
    </source>
</evidence>
<feature type="compositionally biased region" description="Basic and acidic residues" evidence="7">
    <location>
        <begin position="533"/>
        <end position="549"/>
    </location>
</feature>
<dbReference type="SUPFAM" id="SSF103473">
    <property type="entry name" value="MFS general substrate transporter"/>
    <property type="match status" value="1"/>
</dbReference>
<evidence type="ECO:0000313" key="10">
    <source>
        <dbReference type="EMBL" id="SBN39419.1"/>
    </source>
</evidence>
<evidence type="ECO:0000256" key="3">
    <source>
        <dbReference type="ARBA" id="ARBA00022475"/>
    </source>
</evidence>
<evidence type="ECO:0000256" key="2">
    <source>
        <dbReference type="ARBA" id="ARBA00022448"/>
    </source>
</evidence>
<dbReference type="GO" id="GO:0022857">
    <property type="term" value="F:transmembrane transporter activity"/>
    <property type="evidence" value="ECO:0007669"/>
    <property type="project" value="InterPro"/>
</dbReference>
<feature type="transmembrane region" description="Helical" evidence="8">
    <location>
        <begin position="370"/>
        <end position="390"/>
    </location>
</feature>
<feature type="transmembrane region" description="Helical" evidence="8">
    <location>
        <begin position="312"/>
        <end position="333"/>
    </location>
</feature>
<keyword evidence="3" id="KW-1003">Cell membrane</keyword>
<feature type="transmembrane region" description="Helical" evidence="8">
    <location>
        <begin position="255"/>
        <end position="276"/>
    </location>
</feature>
<feature type="transmembrane region" description="Helical" evidence="8">
    <location>
        <begin position="173"/>
        <end position="192"/>
    </location>
</feature>
<feature type="transmembrane region" description="Helical" evidence="8">
    <location>
        <begin position="142"/>
        <end position="167"/>
    </location>
</feature>
<evidence type="ECO:0000256" key="4">
    <source>
        <dbReference type="ARBA" id="ARBA00022692"/>
    </source>
</evidence>
<evidence type="ECO:0000256" key="6">
    <source>
        <dbReference type="ARBA" id="ARBA00023136"/>
    </source>
</evidence>
<dbReference type="PROSITE" id="PS50850">
    <property type="entry name" value="MFS"/>
    <property type="match status" value="1"/>
</dbReference>
<dbReference type="InterPro" id="IPR020846">
    <property type="entry name" value="MFS_dom"/>
</dbReference>
<feature type="region of interest" description="Disordered" evidence="7">
    <location>
        <begin position="514"/>
        <end position="583"/>
    </location>
</feature>
<dbReference type="PANTHER" id="PTHR23513">
    <property type="entry name" value="INTEGRAL MEMBRANE EFFLUX PROTEIN-RELATED"/>
    <property type="match status" value="1"/>
</dbReference>
<dbReference type="AlphaFoldDB" id="A0A2C6YKI1"/>
<gene>
    <name evidence="10" type="ORF">PFR_JS10_1776</name>
</gene>
<keyword evidence="4 8" id="KW-0812">Transmembrane</keyword>
<reference evidence="10" key="1">
    <citation type="submission" date="2016-05" db="EMBL/GenBank/DDBJ databases">
        <authorList>
            <person name="Lavstsen T."/>
            <person name="Jespersen J.S."/>
        </authorList>
    </citation>
    <scope>NUCLEOTIDE SEQUENCE</scope>
    <source>
        <strain evidence="10">PFRJS10</strain>
    </source>
</reference>
<dbReference type="CDD" id="cd06173">
    <property type="entry name" value="MFS_MefA_like"/>
    <property type="match status" value="1"/>
</dbReference>
<feature type="transmembrane region" description="Helical" evidence="8">
    <location>
        <begin position="288"/>
        <end position="306"/>
    </location>
</feature>
<feature type="transmembrane region" description="Helical" evidence="8">
    <location>
        <begin position="225"/>
        <end position="243"/>
    </location>
</feature>
<keyword evidence="2" id="KW-0813">Transport</keyword>
<dbReference type="Pfam" id="PF05977">
    <property type="entry name" value="MFS_3"/>
    <property type="match status" value="1"/>
</dbReference>
<dbReference type="RefSeq" id="WP_172797167.1">
    <property type="nucleotide sequence ID" value="NZ_JBJDUN010000010.1"/>
</dbReference>
<feature type="compositionally biased region" description="Polar residues" evidence="7">
    <location>
        <begin position="551"/>
        <end position="570"/>
    </location>
</feature>
<evidence type="ECO:0000256" key="1">
    <source>
        <dbReference type="ARBA" id="ARBA00004651"/>
    </source>
</evidence>
<dbReference type="PANTHER" id="PTHR23513:SF11">
    <property type="entry name" value="STAPHYLOFERRIN A TRANSPORTER"/>
    <property type="match status" value="1"/>
</dbReference>
<feature type="transmembrane region" description="Helical" evidence="8">
    <location>
        <begin position="80"/>
        <end position="101"/>
    </location>
</feature>
<name>A0A2C6YKI1_9ACTN</name>
<dbReference type="GO" id="GO:0005886">
    <property type="term" value="C:plasma membrane"/>
    <property type="evidence" value="ECO:0007669"/>
    <property type="project" value="UniProtKB-SubCell"/>
</dbReference>
<keyword evidence="6 8" id="KW-0472">Membrane</keyword>
<feature type="transmembrane region" description="Helical" evidence="8">
    <location>
        <begin position="107"/>
        <end position="130"/>
    </location>
</feature>
<dbReference type="InterPro" id="IPR010290">
    <property type="entry name" value="TM_effector"/>
</dbReference>
<accession>A0A2C6YKI1</accession>
<keyword evidence="5 8" id="KW-1133">Transmembrane helix</keyword>
<feature type="domain" description="Major facilitator superfamily (MFS) profile" evidence="9">
    <location>
        <begin position="14"/>
        <end position="399"/>
    </location>
</feature>
<feature type="transmembrane region" description="Helical" evidence="8">
    <location>
        <begin position="345"/>
        <end position="364"/>
    </location>
</feature>
<evidence type="ECO:0000256" key="8">
    <source>
        <dbReference type="SAM" id="Phobius"/>
    </source>
</evidence>
<sequence length="583" mass="62599">MARSSPWAPFRIRAYLILWLAQLGANIGSWMQTVGAQWFLVEVGASAVFITLVQTATTAPSLLFGLPAGVMADSYDRRHVLLTANLIAAGASTVLAVVSFLHVLTPVGLLACTFLLGCGMALNAPTWQAVIPSLVPRKQIPAATALGSVTINAARALGPAFAGFLVALAGTSAVFAVNAAAYVLSVVAVLTWKRPAKRVGRREPFRSALFSGMRYTKAAPHVNRIMLRTALFIVPASAIWALLPVEAHGRLHMGSGGYGVLLACLGVGALSGVFVLPWLRRRISSNKIVVVASIAYGAGTVGAAVLPSWGVGVSLVVAGIAWMCNFTTFNSLLQLTLAPWVRARGMAIYLLIVMAGQALGSPLWGTVATLWTAQISFLVAGGLLLVFVPISVRFWPIRPRTGELDRSHDLITHNLSMANSVDPRTGPIEIQVSYRVHPDKAPAFVTAMDAVRLSRMRTGANFWELTHRLEDPGLFFERYSVPSWGEYLLQETQRMTGHDRANLRAALRLTSDEPRVRRELPADAPIAGVPRMPGDEDHPMGDLRPRDPDMTTAQNSGTQSPGTQNSGRQNSETREPPAGDQTA</sequence>
<protein>
    <submittedName>
        <fullName evidence="10">Protein of hypothetical function DUF894</fullName>
    </submittedName>
</protein>